<evidence type="ECO:0000256" key="2">
    <source>
        <dbReference type="ARBA" id="ARBA00023125"/>
    </source>
</evidence>
<evidence type="ECO:0000256" key="3">
    <source>
        <dbReference type="ARBA" id="ARBA00023163"/>
    </source>
</evidence>
<dbReference type="Pfam" id="PF00356">
    <property type="entry name" value="LacI"/>
    <property type="match status" value="1"/>
</dbReference>
<comment type="caution">
    <text evidence="5">The sequence shown here is derived from an EMBL/GenBank/DDBJ whole genome shotgun (WGS) entry which is preliminary data.</text>
</comment>
<keyword evidence="1" id="KW-0805">Transcription regulation</keyword>
<dbReference type="Gene3D" id="3.40.50.2300">
    <property type="match status" value="2"/>
</dbReference>
<dbReference type="Gene3D" id="1.10.260.40">
    <property type="entry name" value="lambda repressor-like DNA-binding domains"/>
    <property type="match status" value="1"/>
</dbReference>
<keyword evidence="6" id="KW-1185">Reference proteome</keyword>
<dbReference type="PANTHER" id="PTHR30146:SF109">
    <property type="entry name" value="HTH-TYPE TRANSCRIPTIONAL REGULATOR GALS"/>
    <property type="match status" value="1"/>
</dbReference>
<evidence type="ECO:0000313" key="6">
    <source>
        <dbReference type="Proteomes" id="UP001172083"/>
    </source>
</evidence>
<dbReference type="PROSITE" id="PS50932">
    <property type="entry name" value="HTH_LACI_2"/>
    <property type="match status" value="1"/>
</dbReference>
<dbReference type="CDD" id="cd01392">
    <property type="entry name" value="HTH_LacI"/>
    <property type="match status" value="1"/>
</dbReference>
<name>A0ABT8L7U2_9BACT</name>
<proteinExistence type="predicted"/>
<sequence length="342" mass="38381">MNKRQTTLKDLAEKLNVSVATVSRALKDHPRISQKTKEAVWQLAADLDYEPNQLALSFRNRQMNAIGVVVPKIIYHLYATAISGIEDYANAQGYNIIICQSNESMEREKAIINELITSQVAGFIISLSSETNNFDHFTRLQKKGIPLVFFNRECEDVDADRVIIDNFQASYDAVDHLISTGCRRIAYMGGPAEVQISNHRLKGYQKALADNGITVDERLVQHCEFDKESVLSHARRLVYGPQPPEAILAFSDQIAINTMIACKERGLKIPEDVSIVGFNNEPVTELIEPPLTTIDQPGFLMGKTAAELLVRQIENSDTVIKPEKRILSSTLIIRKSTNRNRL</sequence>
<evidence type="ECO:0000259" key="4">
    <source>
        <dbReference type="PROSITE" id="PS50932"/>
    </source>
</evidence>
<dbReference type="Proteomes" id="UP001172083">
    <property type="component" value="Unassembled WGS sequence"/>
</dbReference>
<accession>A0ABT8L7U2</accession>
<protein>
    <submittedName>
        <fullName evidence="5">LacI family DNA-binding transcriptional regulator</fullName>
    </submittedName>
</protein>
<dbReference type="GO" id="GO:0003677">
    <property type="term" value="F:DNA binding"/>
    <property type="evidence" value="ECO:0007669"/>
    <property type="project" value="UniProtKB-KW"/>
</dbReference>
<evidence type="ECO:0000256" key="1">
    <source>
        <dbReference type="ARBA" id="ARBA00023015"/>
    </source>
</evidence>
<dbReference type="InterPro" id="IPR046335">
    <property type="entry name" value="LacI/GalR-like_sensor"/>
</dbReference>
<organism evidence="5 6">
    <name type="scientific">Agaribacillus aureus</name>
    <dbReference type="NCBI Taxonomy" id="3051825"/>
    <lineage>
        <taxon>Bacteria</taxon>
        <taxon>Pseudomonadati</taxon>
        <taxon>Bacteroidota</taxon>
        <taxon>Cytophagia</taxon>
        <taxon>Cytophagales</taxon>
        <taxon>Splendidivirgaceae</taxon>
        <taxon>Agaribacillus</taxon>
    </lineage>
</organism>
<dbReference type="InterPro" id="IPR010982">
    <property type="entry name" value="Lambda_DNA-bd_dom_sf"/>
</dbReference>
<dbReference type="RefSeq" id="WP_346759111.1">
    <property type="nucleotide sequence ID" value="NZ_JAUJEB010000003.1"/>
</dbReference>
<reference evidence="5" key="1">
    <citation type="submission" date="2023-06" db="EMBL/GenBank/DDBJ databases">
        <title>Genomic of Agaribacillus aureum.</title>
        <authorList>
            <person name="Wang G."/>
        </authorList>
    </citation>
    <scope>NUCLEOTIDE SEQUENCE</scope>
    <source>
        <strain evidence="5">BMA12</strain>
    </source>
</reference>
<gene>
    <name evidence="5" type="ORF">QQ020_16995</name>
</gene>
<evidence type="ECO:0000313" key="5">
    <source>
        <dbReference type="EMBL" id="MDN5213773.1"/>
    </source>
</evidence>
<feature type="domain" description="HTH lacI-type" evidence="4">
    <location>
        <begin position="6"/>
        <end position="60"/>
    </location>
</feature>
<keyword evidence="3" id="KW-0804">Transcription</keyword>
<keyword evidence="2 5" id="KW-0238">DNA-binding</keyword>
<dbReference type="SUPFAM" id="SSF47413">
    <property type="entry name" value="lambda repressor-like DNA-binding domains"/>
    <property type="match status" value="1"/>
</dbReference>
<dbReference type="InterPro" id="IPR028082">
    <property type="entry name" value="Peripla_BP_I"/>
</dbReference>
<dbReference type="EMBL" id="JAUJEB010000003">
    <property type="protein sequence ID" value="MDN5213773.1"/>
    <property type="molecule type" value="Genomic_DNA"/>
</dbReference>
<dbReference type="InterPro" id="IPR000843">
    <property type="entry name" value="HTH_LacI"/>
</dbReference>
<dbReference type="SMART" id="SM00354">
    <property type="entry name" value="HTH_LACI"/>
    <property type="match status" value="1"/>
</dbReference>
<dbReference type="CDD" id="cd06267">
    <property type="entry name" value="PBP1_LacI_sugar_binding-like"/>
    <property type="match status" value="1"/>
</dbReference>
<dbReference type="Pfam" id="PF13377">
    <property type="entry name" value="Peripla_BP_3"/>
    <property type="match status" value="1"/>
</dbReference>
<dbReference type="PANTHER" id="PTHR30146">
    <property type="entry name" value="LACI-RELATED TRANSCRIPTIONAL REPRESSOR"/>
    <property type="match status" value="1"/>
</dbReference>
<dbReference type="SUPFAM" id="SSF53822">
    <property type="entry name" value="Periplasmic binding protein-like I"/>
    <property type="match status" value="1"/>
</dbReference>